<evidence type="ECO:0000313" key="10">
    <source>
        <dbReference type="EMBL" id="MBU9725958.1"/>
    </source>
</evidence>
<dbReference type="PANTHER" id="PTHR23359">
    <property type="entry name" value="NUCLEOTIDE KINASE"/>
    <property type="match status" value="1"/>
</dbReference>
<protein>
    <recommendedName>
        <fullName evidence="6 8">Adenylate kinase</fullName>
        <shortName evidence="6">AK</shortName>
        <ecNumber evidence="6 8">2.7.4.3</ecNumber>
    </recommendedName>
    <alternativeName>
        <fullName evidence="6">ATP-AMP transphosphorylase</fullName>
    </alternativeName>
    <alternativeName>
        <fullName evidence="6">ATP:AMP phosphotransferase</fullName>
    </alternativeName>
    <alternativeName>
        <fullName evidence="6">Adenylate monophosphate kinase</fullName>
    </alternativeName>
</protein>
<feature type="binding site" evidence="6">
    <location>
        <position position="171"/>
    </location>
    <ligand>
        <name>AMP</name>
        <dbReference type="ChEBI" id="CHEBI:456215"/>
    </ligand>
</feature>
<comment type="caution">
    <text evidence="10">The sequence shown here is derived from an EMBL/GenBank/DDBJ whole genome shotgun (WGS) entry which is preliminary data.</text>
</comment>
<dbReference type="NCBIfam" id="NF001381">
    <property type="entry name" value="PRK00279.1-3"/>
    <property type="match status" value="1"/>
</dbReference>
<sequence>MKIIMLGAPGAGKGTQAEKIAEKYQIPHISTGDIFRANIKNGTELGKKAKTYMDQGLLVPDELVVDLVVDRVQQEDCKKGYILDGFPRTIPQAEALDAALSANGEKIDYAVNVEVADENIINRMAGRRACLNCGATYHVVTIPPKEEGICDKCGNELVLREDDKPETVKKRLDVYHDQTQPLIEYYTAEKILVEVDGTKDMAEVFGDIVKVLGA</sequence>
<feature type="binding site" evidence="6">
    <location>
        <position position="31"/>
    </location>
    <ligand>
        <name>AMP</name>
        <dbReference type="ChEBI" id="CHEBI:456215"/>
    </ligand>
</feature>
<keyword evidence="1 6" id="KW-0808">Transferase</keyword>
<dbReference type="PRINTS" id="PR00094">
    <property type="entry name" value="ADENYLTKNASE"/>
</dbReference>
<evidence type="ECO:0000313" key="11">
    <source>
        <dbReference type="Proteomes" id="UP001314681"/>
    </source>
</evidence>
<dbReference type="CDD" id="cd01428">
    <property type="entry name" value="ADK"/>
    <property type="match status" value="1"/>
</dbReference>
<dbReference type="GO" id="GO:0004017">
    <property type="term" value="F:AMP kinase activity"/>
    <property type="evidence" value="ECO:0007669"/>
    <property type="project" value="UniProtKB-EC"/>
</dbReference>
<dbReference type="HAMAP" id="MF_00235">
    <property type="entry name" value="Adenylate_kinase_Adk"/>
    <property type="match status" value="1"/>
</dbReference>
<dbReference type="InterPro" id="IPR033690">
    <property type="entry name" value="Adenylat_kinase_CS"/>
</dbReference>
<feature type="binding site" evidence="6">
    <location>
        <begin position="10"/>
        <end position="15"/>
    </location>
    <ligand>
        <name>ATP</name>
        <dbReference type="ChEBI" id="CHEBI:30616"/>
    </ligand>
</feature>
<comment type="function">
    <text evidence="6">Catalyzes the reversible transfer of the terminal phosphate group between ATP and AMP. Plays an important role in cellular energy homeostasis and in adenine nucleotide metabolism.</text>
</comment>
<feature type="region of interest" description="NMP" evidence="6">
    <location>
        <begin position="30"/>
        <end position="59"/>
    </location>
</feature>
<dbReference type="NCBIfam" id="TIGR01351">
    <property type="entry name" value="adk"/>
    <property type="match status" value="1"/>
</dbReference>
<dbReference type="RefSeq" id="WP_158350145.1">
    <property type="nucleotide sequence ID" value="NZ_JAHQCX010000004.1"/>
</dbReference>
<keyword evidence="2 6" id="KW-0545">Nucleotide biosynthesis</keyword>
<gene>
    <name evidence="6" type="primary">adk</name>
    <name evidence="10" type="ORF">KTH90_08020</name>
</gene>
<dbReference type="SUPFAM" id="SSF52540">
    <property type="entry name" value="P-loop containing nucleoside triphosphate hydrolases"/>
    <property type="match status" value="1"/>
</dbReference>
<dbReference type="Pfam" id="PF05191">
    <property type="entry name" value="ADK_lid"/>
    <property type="match status" value="1"/>
</dbReference>
<dbReference type="NCBIfam" id="NF001379">
    <property type="entry name" value="PRK00279.1-1"/>
    <property type="match status" value="1"/>
</dbReference>
<feature type="domain" description="Adenylate kinase active site lid" evidence="9">
    <location>
        <begin position="127"/>
        <end position="162"/>
    </location>
</feature>
<keyword evidence="5 6" id="KW-0862">Zinc</keyword>
<reference evidence="10 11" key="1">
    <citation type="submission" date="2021-06" db="EMBL/GenBank/DDBJ databases">
        <title>Description of novel taxa of the family Lachnospiraceae.</title>
        <authorList>
            <person name="Chaplin A.V."/>
            <person name="Sokolova S.R."/>
            <person name="Pikina A.P."/>
            <person name="Korzhanova M."/>
            <person name="Belova V."/>
            <person name="Korostin D."/>
            <person name="Efimov B.A."/>
        </authorList>
    </citation>
    <scope>NUCLEOTIDE SEQUENCE [LARGE SCALE GENOMIC DNA]</scope>
    <source>
        <strain evidence="10 11">ASD4241</strain>
    </source>
</reference>
<comment type="catalytic activity">
    <reaction evidence="6 8">
        <text>AMP + ATP = 2 ADP</text>
        <dbReference type="Rhea" id="RHEA:12973"/>
        <dbReference type="ChEBI" id="CHEBI:30616"/>
        <dbReference type="ChEBI" id="CHEBI:456215"/>
        <dbReference type="ChEBI" id="CHEBI:456216"/>
        <dbReference type="EC" id="2.7.4.3"/>
    </reaction>
</comment>
<keyword evidence="6 8" id="KW-0067">ATP-binding</keyword>
<dbReference type="InterPro" id="IPR000850">
    <property type="entry name" value="Adenylat/UMP-CMP_kin"/>
</dbReference>
<comment type="pathway">
    <text evidence="6">Purine metabolism; AMP biosynthesis via salvage pathway; AMP from ADP: step 1/1.</text>
</comment>
<evidence type="ECO:0000256" key="4">
    <source>
        <dbReference type="ARBA" id="ARBA00022777"/>
    </source>
</evidence>
<feature type="binding site" evidence="6">
    <location>
        <position position="133"/>
    </location>
    <ligand>
        <name>Zn(2+)</name>
        <dbReference type="ChEBI" id="CHEBI:29105"/>
        <note>structural</note>
    </ligand>
</feature>
<dbReference type="PROSITE" id="PS00113">
    <property type="entry name" value="ADENYLATE_KINASE"/>
    <property type="match status" value="1"/>
</dbReference>
<evidence type="ECO:0000256" key="2">
    <source>
        <dbReference type="ARBA" id="ARBA00022727"/>
    </source>
</evidence>
<feature type="binding site" evidence="6">
    <location>
        <position position="150"/>
    </location>
    <ligand>
        <name>Zn(2+)</name>
        <dbReference type="ChEBI" id="CHEBI:29105"/>
        <note>structural</note>
    </ligand>
</feature>
<accession>A0ABS6K636</accession>
<feature type="binding site" evidence="6">
    <location>
        <position position="153"/>
    </location>
    <ligand>
        <name>Zn(2+)</name>
        <dbReference type="ChEBI" id="CHEBI:29105"/>
        <note>structural</note>
    </ligand>
</feature>
<keyword evidence="4 6" id="KW-0418">Kinase</keyword>
<proteinExistence type="inferred from homology"/>
<comment type="similarity">
    <text evidence="6 7">Belongs to the adenylate kinase family.</text>
</comment>
<feature type="binding site" evidence="6">
    <location>
        <begin position="136"/>
        <end position="137"/>
    </location>
    <ligand>
        <name>ATP</name>
        <dbReference type="ChEBI" id="CHEBI:30616"/>
    </ligand>
</feature>
<feature type="binding site" evidence="6">
    <location>
        <position position="130"/>
    </location>
    <ligand>
        <name>Zn(2+)</name>
        <dbReference type="ChEBI" id="CHEBI:29105"/>
        <note>structural</note>
    </ligand>
</feature>
<evidence type="ECO:0000256" key="7">
    <source>
        <dbReference type="RuleBase" id="RU003330"/>
    </source>
</evidence>
<keyword evidence="11" id="KW-1185">Reference proteome</keyword>
<feature type="binding site" evidence="6">
    <location>
        <position position="160"/>
    </location>
    <ligand>
        <name>AMP</name>
        <dbReference type="ChEBI" id="CHEBI:456215"/>
    </ligand>
</feature>
<name>A0ABS6K636_9FIRM</name>
<dbReference type="Pfam" id="PF00406">
    <property type="entry name" value="ADK"/>
    <property type="match status" value="1"/>
</dbReference>
<evidence type="ECO:0000256" key="1">
    <source>
        <dbReference type="ARBA" id="ARBA00022679"/>
    </source>
</evidence>
<feature type="binding site" evidence="6">
    <location>
        <begin position="85"/>
        <end position="88"/>
    </location>
    <ligand>
        <name>AMP</name>
        <dbReference type="ChEBI" id="CHEBI:456215"/>
    </ligand>
</feature>
<feature type="binding site" evidence="6">
    <location>
        <position position="92"/>
    </location>
    <ligand>
        <name>AMP</name>
        <dbReference type="ChEBI" id="CHEBI:456215"/>
    </ligand>
</feature>
<evidence type="ECO:0000256" key="6">
    <source>
        <dbReference type="HAMAP-Rule" id="MF_00235"/>
    </source>
</evidence>
<dbReference type="Gene3D" id="3.40.50.300">
    <property type="entry name" value="P-loop containing nucleotide triphosphate hydrolases"/>
    <property type="match status" value="1"/>
</dbReference>
<feature type="binding site" evidence="6">
    <location>
        <position position="199"/>
    </location>
    <ligand>
        <name>ATP</name>
        <dbReference type="ChEBI" id="CHEBI:30616"/>
    </ligand>
</feature>
<dbReference type="EC" id="2.7.4.3" evidence="6 8"/>
<comment type="domain">
    <text evidence="6">Consists of three domains, a large central CORE domain and two small peripheral domains, NMPbind and LID, which undergo movements during catalysis. The LID domain closes over the site of phosphoryl transfer upon ATP binding. Assembling and dissambling the active center during each catalytic cycle provides an effective means to prevent ATP hydrolysis. Some bacteria have evolved a zinc-coordinating structure that stabilizes the LID domain.</text>
</comment>
<keyword evidence="6" id="KW-0479">Metal-binding</keyword>
<evidence type="ECO:0000259" key="9">
    <source>
        <dbReference type="Pfam" id="PF05191"/>
    </source>
</evidence>
<keyword evidence="6" id="KW-0963">Cytoplasm</keyword>
<feature type="binding site" evidence="6">
    <location>
        <begin position="57"/>
        <end position="59"/>
    </location>
    <ligand>
        <name>AMP</name>
        <dbReference type="ChEBI" id="CHEBI:456215"/>
    </ligand>
</feature>
<dbReference type="Proteomes" id="UP001314681">
    <property type="component" value="Unassembled WGS sequence"/>
</dbReference>
<organism evidence="10 11">
    <name type="scientific">Diplocloster modestus</name>
    <dbReference type="NCBI Taxonomy" id="2850322"/>
    <lineage>
        <taxon>Bacteria</taxon>
        <taxon>Bacillati</taxon>
        <taxon>Bacillota</taxon>
        <taxon>Clostridia</taxon>
        <taxon>Lachnospirales</taxon>
        <taxon>Lachnospiraceae</taxon>
        <taxon>Diplocloster</taxon>
    </lineage>
</organism>
<dbReference type="NCBIfam" id="NF001380">
    <property type="entry name" value="PRK00279.1-2"/>
    <property type="match status" value="1"/>
</dbReference>
<comment type="subunit">
    <text evidence="6 8">Monomer.</text>
</comment>
<evidence type="ECO:0000256" key="5">
    <source>
        <dbReference type="ARBA" id="ARBA00022833"/>
    </source>
</evidence>
<feature type="binding site" evidence="6">
    <location>
        <position position="36"/>
    </location>
    <ligand>
        <name>AMP</name>
        <dbReference type="ChEBI" id="CHEBI:456215"/>
    </ligand>
</feature>
<feature type="region of interest" description="LID" evidence="6">
    <location>
        <begin position="126"/>
        <end position="163"/>
    </location>
</feature>
<comment type="subcellular location">
    <subcellularLocation>
        <location evidence="6 8">Cytoplasm</location>
    </subcellularLocation>
</comment>
<dbReference type="EMBL" id="JAHQCX010000004">
    <property type="protein sequence ID" value="MBU9725958.1"/>
    <property type="molecule type" value="Genomic_DNA"/>
</dbReference>
<evidence type="ECO:0000256" key="8">
    <source>
        <dbReference type="RuleBase" id="RU003331"/>
    </source>
</evidence>
<dbReference type="InterPro" id="IPR007862">
    <property type="entry name" value="Adenylate_kinase_lid-dom"/>
</dbReference>
<feature type="binding site" evidence="6">
    <location>
        <position position="127"/>
    </location>
    <ligand>
        <name>ATP</name>
        <dbReference type="ChEBI" id="CHEBI:30616"/>
    </ligand>
</feature>
<dbReference type="NCBIfam" id="NF011100">
    <property type="entry name" value="PRK14527.1"/>
    <property type="match status" value="1"/>
</dbReference>
<keyword evidence="3 6" id="KW-0547">Nucleotide-binding</keyword>
<dbReference type="InterPro" id="IPR027417">
    <property type="entry name" value="P-loop_NTPase"/>
</dbReference>
<evidence type="ECO:0000256" key="3">
    <source>
        <dbReference type="ARBA" id="ARBA00022741"/>
    </source>
</evidence>
<dbReference type="InterPro" id="IPR006259">
    <property type="entry name" value="Adenyl_kin_sub"/>
</dbReference>